<evidence type="ECO:0000256" key="4">
    <source>
        <dbReference type="ARBA" id="ARBA00023136"/>
    </source>
</evidence>
<comment type="caution">
    <text evidence="6">The sequence shown here is derived from an EMBL/GenBank/DDBJ whole genome shotgun (WGS) entry which is preliminary data.</text>
</comment>
<dbReference type="InterPro" id="IPR050475">
    <property type="entry name" value="Prenyltransferase_related"/>
</dbReference>
<evidence type="ECO:0000256" key="3">
    <source>
        <dbReference type="ARBA" id="ARBA00022989"/>
    </source>
</evidence>
<dbReference type="Gene3D" id="1.10.357.140">
    <property type="entry name" value="UbiA prenyltransferase"/>
    <property type="match status" value="1"/>
</dbReference>
<protein>
    <submittedName>
        <fullName evidence="6">UbiA prenyltransferase</fullName>
        <ecNumber evidence="6">2.5.1.-</ecNumber>
    </submittedName>
</protein>
<organism evidence="6">
    <name type="scientific">mine drainage metagenome</name>
    <dbReference type="NCBI Taxonomy" id="410659"/>
    <lineage>
        <taxon>unclassified sequences</taxon>
        <taxon>metagenomes</taxon>
        <taxon>ecological metagenomes</taxon>
    </lineage>
</organism>
<keyword evidence="2 5" id="KW-0812">Transmembrane</keyword>
<dbReference type="GO" id="GO:0016020">
    <property type="term" value="C:membrane"/>
    <property type="evidence" value="ECO:0007669"/>
    <property type="project" value="UniProtKB-SubCell"/>
</dbReference>
<gene>
    <name evidence="6" type="ORF">B2A_11062</name>
</gene>
<evidence type="ECO:0000256" key="2">
    <source>
        <dbReference type="ARBA" id="ARBA00022692"/>
    </source>
</evidence>
<comment type="subcellular location">
    <subcellularLocation>
        <location evidence="1">Membrane</location>
        <topology evidence="1">Multi-pass membrane protein</topology>
    </subcellularLocation>
</comment>
<dbReference type="EC" id="2.5.1.-" evidence="6"/>
<evidence type="ECO:0000313" key="6">
    <source>
        <dbReference type="EMBL" id="EQD40344.1"/>
    </source>
</evidence>
<accession>T1AH66</accession>
<evidence type="ECO:0000256" key="5">
    <source>
        <dbReference type="SAM" id="Phobius"/>
    </source>
</evidence>
<sequence length="94" mass="10233">MYSWIRIIRPVNAIMGFVATYISALVGIGLGLFHTEPLILSSIAGVCVFLVISGGNIINDISDAETDRINHPDRPIPRGEITVRNAGVHRSCFL</sequence>
<dbReference type="Pfam" id="PF01040">
    <property type="entry name" value="UbiA"/>
    <property type="match status" value="1"/>
</dbReference>
<feature type="transmembrane region" description="Helical" evidence="5">
    <location>
        <begin position="12"/>
        <end position="33"/>
    </location>
</feature>
<keyword evidence="4 5" id="KW-0472">Membrane</keyword>
<dbReference type="PANTHER" id="PTHR42723:SF1">
    <property type="entry name" value="CHLOROPHYLL SYNTHASE, CHLOROPLASTIC"/>
    <property type="match status" value="1"/>
</dbReference>
<name>T1AH66_9ZZZZ</name>
<keyword evidence="6" id="KW-0808">Transferase</keyword>
<reference evidence="6" key="2">
    <citation type="journal article" date="2014" name="ISME J.">
        <title>Microbial stratification in low pH oxic and suboxic macroscopic growths along an acid mine drainage.</title>
        <authorList>
            <person name="Mendez-Garcia C."/>
            <person name="Mesa V."/>
            <person name="Sprenger R.R."/>
            <person name="Richter M."/>
            <person name="Diez M.S."/>
            <person name="Solano J."/>
            <person name="Bargiela R."/>
            <person name="Golyshina O.V."/>
            <person name="Manteca A."/>
            <person name="Ramos J.L."/>
            <person name="Gallego J.R."/>
            <person name="Llorente I."/>
            <person name="Martins Dos Santos V.A."/>
            <person name="Jensen O.N."/>
            <person name="Pelaez A.I."/>
            <person name="Sanchez J."/>
            <person name="Ferrer M."/>
        </authorList>
    </citation>
    <scope>NUCLEOTIDE SEQUENCE</scope>
</reference>
<dbReference type="InterPro" id="IPR000537">
    <property type="entry name" value="UbiA_prenyltransferase"/>
</dbReference>
<feature type="transmembrane region" description="Helical" evidence="5">
    <location>
        <begin position="39"/>
        <end position="58"/>
    </location>
</feature>
<keyword evidence="3 5" id="KW-1133">Transmembrane helix</keyword>
<dbReference type="GO" id="GO:0016765">
    <property type="term" value="F:transferase activity, transferring alkyl or aryl (other than methyl) groups"/>
    <property type="evidence" value="ECO:0007669"/>
    <property type="project" value="InterPro"/>
</dbReference>
<dbReference type="AlphaFoldDB" id="T1AH66"/>
<reference evidence="6" key="1">
    <citation type="submission" date="2013-08" db="EMBL/GenBank/DDBJ databases">
        <authorList>
            <person name="Mendez C."/>
            <person name="Richter M."/>
            <person name="Ferrer M."/>
            <person name="Sanchez J."/>
        </authorList>
    </citation>
    <scope>NUCLEOTIDE SEQUENCE</scope>
</reference>
<evidence type="ECO:0000256" key="1">
    <source>
        <dbReference type="ARBA" id="ARBA00004141"/>
    </source>
</evidence>
<dbReference type="EMBL" id="AUZZ01007978">
    <property type="protein sequence ID" value="EQD40344.1"/>
    <property type="molecule type" value="Genomic_DNA"/>
</dbReference>
<proteinExistence type="predicted"/>
<dbReference type="InterPro" id="IPR044878">
    <property type="entry name" value="UbiA_sf"/>
</dbReference>
<dbReference type="PANTHER" id="PTHR42723">
    <property type="entry name" value="CHLOROPHYLL SYNTHASE"/>
    <property type="match status" value="1"/>
</dbReference>